<proteinExistence type="predicted"/>
<feature type="transmembrane region" description="Helical" evidence="1">
    <location>
        <begin position="75"/>
        <end position="92"/>
    </location>
</feature>
<accession>A0A397HIG5</accession>
<name>A0A397HIG5_9GLOM</name>
<feature type="transmembrane region" description="Helical" evidence="1">
    <location>
        <begin position="40"/>
        <end position="63"/>
    </location>
</feature>
<keyword evidence="1" id="KW-0812">Transmembrane</keyword>
<evidence type="ECO:0000256" key="1">
    <source>
        <dbReference type="SAM" id="Phobius"/>
    </source>
</evidence>
<evidence type="ECO:0000313" key="2">
    <source>
        <dbReference type="EMBL" id="RHZ62882.1"/>
    </source>
</evidence>
<reference evidence="2 3" key="1">
    <citation type="submission" date="2018-08" db="EMBL/GenBank/DDBJ databases">
        <title>Genome and evolution of the arbuscular mycorrhizal fungus Diversispora epigaea (formerly Glomus versiforme) and its bacterial endosymbionts.</title>
        <authorList>
            <person name="Sun X."/>
            <person name="Fei Z."/>
            <person name="Harrison M."/>
        </authorList>
    </citation>
    <scope>NUCLEOTIDE SEQUENCE [LARGE SCALE GENOMIC DNA]</scope>
    <source>
        <strain evidence="2 3">IT104</strain>
    </source>
</reference>
<feature type="transmembrane region" description="Helical" evidence="1">
    <location>
        <begin position="117"/>
        <end position="137"/>
    </location>
</feature>
<organism evidence="2 3">
    <name type="scientific">Diversispora epigaea</name>
    <dbReference type="NCBI Taxonomy" id="1348612"/>
    <lineage>
        <taxon>Eukaryota</taxon>
        <taxon>Fungi</taxon>
        <taxon>Fungi incertae sedis</taxon>
        <taxon>Mucoromycota</taxon>
        <taxon>Glomeromycotina</taxon>
        <taxon>Glomeromycetes</taxon>
        <taxon>Diversisporales</taxon>
        <taxon>Diversisporaceae</taxon>
        <taxon>Diversispora</taxon>
    </lineage>
</organism>
<dbReference type="Proteomes" id="UP000266861">
    <property type="component" value="Unassembled WGS sequence"/>
</dbReference>
<keyword evidence="3" id="KW-1185">Reference proteome</keyword>
<keyword evidence="1" id="KW-1133">Transmembrane helix</keyword>
<keyword evidence="1" id="KW-0472">Membrane</keyword>
<gene>
    <name evidence="2" type="ORF">Glove_334g44</name>
</gene>
<dbReference type="EMBL" id="PQFF01000305">
    <property type="protein sequence ID" value="RHZ62882.1"/>
    <property type="molecule type" value="Genomic_DNA"/>
</dbReference>
<comment type="caution">
    <text evidence="2">The sequence shown here is derived from an EMBL/GenBank/DDBJ whole genome shotgun (WGS) entry which is preliminary data.</text>
</comment>
<protein>
    <submittedName>
        <fullName evidence="2">Uncharacterized protein</fullName>
    </submittedName>
</protein>
<dbReference type="AlphaFoldDB" id="A0A397HIG5"/>
<sequence>MPAISPKLYTQSCLIKSTTSNECWISSISCGIHDSRNCEIVMYLFSFQSIDILTLIIYGLQCIHANKVEVLKSNAWLLAVLIGILVRVNLTYSKEMSFLDQTFSLNWPKRKSTHGKITVYAVSMNSLWMIYISLRVLSNEYQRKIDHENLISDLENVIDANQQVNTVLTEIMIIKNQYPKELKIPQVGRAEDQRGTTIFSNATLGIIIQKIPYYDKDKPNQRNRFKKWLRKITLRLSSQETRTIQINAEIRVSLKEIFLKLQKLSVNYPMDTSPTLHHPIWVLNPNG</sequence>
<evidence type="ECO:0000313" key="3">
    <source>
        <dbReference type="Proteomes" id="UP000266861"/>
    </source>
</evidence>